<dbReference type="InterPro" id="IPR007973">
    <property type="entry name" value="Pilus_assembly_TraE"/>
</dbReference>
<dbReference type="Pfam" id="PF05309">
    <property type="entry name" value="TraE"/>
    <property type="match status" value="1"/>
</dbReference>
<reference evidence="1 2" key="1">
    <citation type="submission" date="2020-09" db="EMBL/GenBank/DDBJ databases">
        <title>Complete, closed and curated genome sequences of Photobacterium damselae subsp. piscicida isolates from Australia indicate localised evolution and additional plasmid-borne pathogenicity mechanisms.</title>
        <authorList>
            <person name="Baseggio L."/>
            <person name="Silayeva O."/>
            <person name="Buller N."/>
            <person name="Landos M."/>
            <person name="Engelstaedter J."/>
            <person name="Barnes A.C."/>
        </authorList>
    </citation>
    <scope>NUCLEOTIDE SEQUENCE [LARGE SCALE GENOMIC DNA]</scope>
    <source>
        <strain evidence="1 2">AS-16-0540-1</strain>
        <plasmid evidence="1 2">unnamed1</plasmid>
    </source>
</reference>
<geneLocation type="plasmid" evidence="1 2">
    <name>unnamed1</name>
</geneLocation>
<sequence>MRANNRKDALQLAQSLNQLLLVGFFVLLVSTVLLSVGMTYMALNQPRTLVPPTIVQEATVSNNSVSDSYLNIMGEYMVSLKLNVTPENVGRNYQQLLNYVSSANYHMMQPKLLVEANEIKEQKISSVFFVRSIEVSTTDYSVRVSGLLKKYV</sequence>
<gene>
    <name evidence="1" type="primary">traE</name>
    <name evidence="1" type="ORF">IC627_22175</name>
</gene>
<keyword evidence="1" id="KW-0614">Plasmid</keyword>
<protein>
    <submittedName>
        <fullName evidence="1">Type IV conjugative transfer system protein TraE</fullName>
    </submittedName>
</protein>
<evidence type="ECO:0000313" key="2">
    <source>
        <dbReference type="Proteomes" id="UP000516656"/>
    </source>
</evidence>
<dbReference type="Proteomes" id="UP000516656">
    <property type="component" value="Plasmid unnamed1"/>
</dbReference>
<dbReference type="AlphaFoldDB" id="A0A1V1VH78"/>
<accession>A0A1V1VH78</accession>
<organism evidence="1 2">
    <name type="scientific">Photobacterium damsela subsp. piscicida</name>
    <name type="common">Pasteurella piscicida</name>
    <dbReference type="NCBI Taxonomy" id="38294"/>
    <lineage>
        <taxon>Bacteria</taxon>
        <taxon>Pseudomonadati</taxon>
        <taxon>Pseudomonadota</taxon>
        <taxon>Gammaproteobacteria</taxon>
        <taxon>Vibrionales</taxon>
        <taxon>Vibrionaceae</taxon>
        <taxon>Photobacterium</taxon>
    </lineage>
</organism>
<proteinExistence type="predicted"/>
<dbReference type="RefSeq" id="WP_086959485.1">
    <property type="nucleotide sequence ID" value="NZ_BDMQ01000003.1"/>
</dbReference>
<name>A0A1V1VH78_PHODP</name>
<evidence type="ECO:0000313" key="1">
    <source>
        <dbReference type="EMBL" id="QOD58905.1"/>
    </source>
</evidence>
<dbReference type="EMBL" id="CP061856">
    <property type="protein sequence ID" value="QOD58905.1"/>
    <property type="molecule type" value="Genomic_DNA"/>
</dbReference>
<dbReference type="NCBIfam" id="TIGR02761">
    <property type="entry name" value="TraE_TIGR"/>
    <property type="match status" value="1"/>
</dbReference>